<evidence type="ECO:0000313" key="2">
    <source>
        <dbReference type="EMBL" id="MFG3817571.1"/>
    </source>
</evidence>
<keyword evidence="3" id="KW-1185">Reference proteome</keyword>
<comment type="caution">
    <text evidence="2">The sequence shown here is derived from an EMBL/GenBank/DDBJ whole genome shotgun (WGS) entry which is preliminary data.</text>
</comment>
<name>A0ABW7C8S4_9CYAN</name>
<accession>A0ABW7C8S4</accession>
<organism evidence="2 3">
    <name type="scientific">Limnothrix redekei LRLZ20PSL1</name>
    <dbReference type="NCBI Taxonomy" id="3112953"/>
    <lineage>
        <taxon>Bacteria</taxon>
        <taxon>Bacillati</taxon>
        <taxon>Cyanobacteriota</taxon>
        <taxon>Cyanophyceae</taxon>
        <taxon>Pseudanabaenales</taxon>
        <taxon>Pseudanabaenaceae</taxon>
        <taxon>Limnothrix</taxon>
    </lineage>
</organism>
<reference evidence="3" key="1">
    <citation type="journal article" date="2024" name="Algal Res.">
        <title>Biochemical, toxicological and genomic investigation of a high-biomass producing Limnothrix strain isolated from Italian shallow drinking water reservoir.</title>
        <authorList>
            <person name="Simonazzi M."/>
            <person name="Shishido T.K."/>
            <person name="Delbaje E."/>
            <person name="Wahlsten M."/>
            <person name="Fewer D.P."/>
            <person name="Sivonen K."/>
            <person name="Pezzolesi L."/>
            <person name="Pistocchi R."/>
        </authorList>
    </citation>
    <scope>NUCLEOTIDE SEQUENCE [LARGE SCALE GENOMIC DNA]</scope>
    <source>
        <strain evidence="3">LRLZ20PSL1</strain>
    </source>
</reference>
<dbReference type="RefSeq" id="WP_393011995.1">
    <property type="nucleotide sequence ID" value="NZ_JAZAQF010000049.1"/>
</dbReference>
<dbReference type="Proteomes" id="UP001604335">
    <property type="component" value="Unassembled WGS sequence"/>
</dbReference>
<gene>
    <name evidence="2" type="ORF">VPK24_07975</name>
</gene>
<evidence type="ECO:0000313" key="3">
    <source>
        <dbReference type="Proteomes" id="UP001604335"/>
    </source>
</evidence>
<sequence length="60" mass="6293">MNLVGRSLTEARGLGDGVDRPLARDNAGAGRDSVSFDAIAVAQKCMEAGPRRDCFGAITR</sequence>
<feature type="region of interest" description="Disordered" evidence="1">
    <location>
        <begin position="1"/>
        <end position="30"/>
    </location>
</feature>
<evidence type="ECO:0000256" key="1">
    <source>
        <dbReference type="SAM" id="MobiDB-lite"/>
    </source>
</evidence>
<dbReference type="EMBL" id="JAZAQF010000049">
    <property type="protein sequence ID" value="MFG3817571.1"/>
    <property type="molecule type" value="Genomic_DNA"/>
</dbReference>
<proteinExistence type="predicted"/>
<protein>
    <submittedName>
        <fullName evidence="2">Uncharacterized protein</fullName>
    </submittedName>
</protein>